<sequence length="264" mass="29245">MPRETLLTTAQARYAKPLSSLSLAPGAVLFCDFDGPFVDVSQRYYSTYQLGLADTQAAYQAKGITLPICPLSKAQFWRLKQNRTADEVIAHWSGLENEQIPFFLERVQQIVNQPALLHQDSLQTGLHHAVHLLKHYGIRLVVVTLRHSAQVMQILHDAKLAQSISEVYGTSEAEMAYANRSEHKTALLEQAIAEQNTLPYQTCMIGDTEADLIAGQTLGVPTVALTCGIRSQSYLQAFNPTCLYPNLLSAVEQLLCPHETLQPA</sequence>
<dbReference type="InterPro" id="IPR023214">
    <property type="entry name" value="HAD_sf"/>
</dbReference>
<dbReference type="SFLD" id="SFLDS00003">
    <property type="entry name" value="Haloacid_Dehalogenase"/>
    <property type="match status" value="1"/>
</dbReference>
<gene>
    <name evidence="1" type="ORF">ACFVKH_04980</name>
</gene>
<dbReference type="PANTHER" id="PTHR43434:SF1">
    <property type="entry name" value="PHOSPHOGLYCOLATE PHOSPHATASE"/>
    <property type="match status" value="1"/>
</dbReference>
<dbReference type="Proteomes" id="UP001600165">
    <property type="component" value="Unassembled WGS sequence"/>
</dbReference>
<dbReference type="EC" id="3.-.-.-" evidence="1"/>
<dbReference type="GO" id="GO:0016787">
    <property type="term" value="F:hydrolase activity"/>
    <property type="evidence" value="ECO:0007669"/>
    <property type="project" value="UniProtKB-KW"/>
</dbReference>
<keyword evidence="1" id="KW-0378">Hydrolase</keyword>
<comment type="caution">
    <text evidence="1">The sequence shown here is derived from an EMBL/GenBank/DDBJ whole genome shotgun (WGS) entry which is preliminary data.</text>
</comment>
<reference evidence="1 2" key="1">
    <citation type="submission" date="2024-10" db="EMBL/GenBank/DDBJ databases">
        <authorList>
            <person name="Ratan Roy A."/>
            <person name="Morales Sandoval P.H."/>
            <person name="De Los Santos Villalobos S."/>
            <person name="Chakraborty S."/>
            <person name="Mukherjee J."/>
        </authorList>
    </citation>
    <scope>NUCLEOTIDE SEQUENCE [LARGE SCALE GENOMIC DNA]</scope>
    <source>
        <strain evidence="1 2">S1</strain>
    </source>
</reference>
<evidence type="ECO:0000313" key="2">
    <source>
        <dbReference type="Proteomes" id="UP001600165"/>
    </source>
</evidence>
<organism evidence="1 2">
    <name type="scientific">Almyronema epifaneia S1</name>
    <dbReference type="NCBI Taxonomy" id="2991925"/>
    <lineage>
        <taxon>Bacteria</taxon>
        <taxon>Bacillati</taxon>
        <taxon>Cyanobacteriota</taxon>
        <taxon>Cyanophyceae</taxon>
        <taxon>Nodosilineales</taxon>
        <taxon>Nodosilineaceae</taxon>
        <taxon>Almyronema</taxon>
        <taxon>Almyronema epifaneia</taxon>
    </lineage>
</organism>
<dbReference type="PANTHER" id="PTHR43434">
    <property type="entry name" value="PHOSPHOGLYCOLATE PHOSPHATASE"/>
    <property type="match status" value="1"/>
</dbReference>
<dbReference type="Pfam" id="PF13419">
    <property type="entry name" value="HAD_2"/>
    <property type="match status" value="1"/>
</dbReference>
<evidence type="ECO:0000313" key="1">
    <source>
        <dbReference type="EMBL" id="MFE4105620.1"/>
    </source>
</evidence>
<dbReference type="InterPro" id="IPR041492">
    <property type="entry name" value="HAD_2"/>
</dbReference>
<dbReference type="SFLD" id="SFLDG01129">
    <property type="entry name" value="C1.5:_HAD__Beta-PGM__Phosphata"/>
    <property type="match status" value="1"/>
</dbReference>
<dbReference type="Gene3D" id="3.40.50.1000">
    <property type="entry name" value="HAD superfamily/HAD-like"/>
    <property type="match status" value="1"/>
</dbReference>
<accession>A0ABW6IBT2</accession>
<dbReference type="InterPro" id="IPR050155">
    <property type="entry name" value="HAD-like_hydrolase_sf"/>
</dbReference>
<dbReference type="RefSeq" id="WP_377962507.1">
    <property type="nucleotide sequence ID" value="NZ_JBHZOL010000031.1"/>
</dbReference>
<keyword evidence="2" id="KW-1185">Reference proteome</keyword>
<dbReference type="SUPFAM" id="SSF56784">
    <property type="entry name" value="HAD-like"/>
    <property type="match status" value="1"/>
</dbReference>
<protein>
    <submittedName>
        <fullName evidence="1">HAD family hydrolase</fullName>
        <ecNumber evidence="1">3.-.-.-</ecNumber>
    </submittedName>
</protein>
<proteinExistence type="predicted"/>
<dbReference type="EMBL" id="JBHZOL010000031">
    <property type="protein sequence ID" value="MFE4105620.1"/>
    <property type="molecule type" value="Genomic_DNA"/>
</dbReference>
<dbReference type="InterPro" id="IPR036412">
    <property type="entry name" value="HAD-like_sf"/>
</dbReference>
<name>A0ABW6IBT2_9CYAN</name>
<dbReference type="Gene3D" id="1.10.150.240">
    <property type="entry name" value="Putative phosphatase, domain 2"/>
    <property type="match status" value="1"/>
</dbReference>
<dbReference type="InterPro" id="IPR023198">
    <property type="entry name" value="PGP-like_dom2"/>
</dbReference>